<dbReference type="Proteomes" id="UP001056455">
    <property type="component" value="Chromosome"/>
</dbReference>
<keyword evidence="1 4" id="KW-0378">Hydrolase</keyword>
<evidence type="ECO:0000256" key="2">
    <source>
        <dbReference type="SAM" id="MobiDB-lite"/>
    </source>
</evidence>
<organism evidence="4 5">
    <name type="scientific">Ornithinimicrobium faecis</name>
    <dbReference type="NCBI Taxonomy" id="2934158"/>
    <lineage>
        <taxon>Bacteria</taxon>
        <taxon>Bacillati</taxon>
        <taxon>Actinomycetota</taxon>
        <taxon>Actinomycetes</taxon>
        <taxon>Micrococcales</taxon>
        <taxon>Ornithinimicrobiaceae</taxon>
        <taxon>Ornithinimicrobium</taxon>
    </lineage>
</organism>
<evidence type="ECO:0000313" key="4">
    <source>
        <dbReference type="EMBL" id="USQ79644.1"/>
    </source>
</evidence>
<name>A0ABY4YSA8_9MICO</name>
<dbReference type="GO" id="GO:0016787">
    <property type="term" value="F:hydrolase activity"/>
    <property type="evidence" value="ECO:0007669"/>
    <property type="project" value="UniProtKB-KW"/>
</dbReference>
<dbReference type="Gene3D" id="3.40.50.1820">
    <property type="entry name" value="alpha/beta hydrolase"/>
    <property type="match status" value="1"/>
</dbReference>
<evidence type="ECO:0000256" key="1">
    <source>
        <dbReference type="ARBA" id="ARBA00022801"/>
    </source>
</evidence>
<dbReference type="Pfam" id="PF07859">
    <property type="entry name" value="Abhydrolase_3"/>
    <property type="match status" value="1"/>
</dbReference>
<proteinExistence type="predicted"/>
<dbReference type="InterPro" id="IPR050300">
    <property type="entry name" value="GDXG_lipolytic_enzyme"/>
</dbReference>
<dbReference type="InterPro" id="IPR013094">
    <property type="entry name" value="AB_hydrolase_3"/>
</dbReference>
<dbReference type="EMBL" id="CP099489">
    <property type="protein sequence ID" value="USQ79644.1"/>
    <property type="molecule type" value="Genomic_DNA"/>
</dbReference>
<dbReference type="PANTHER" id="PTHR48081:SF33">
    <property type="entry name" value="KYNURENINE FORMAMIDASE"/>
    <property type="match status" value="1"/>
</dbReference>
<reference evidence="4" key="1">
    <citation type="submission" date="2022-06" db="EMBL/GenBank/DDBJ databases">
        <title>Ornithinimicrobium HY1793.</title>
        <authorList>
            <person name="Huang Y."/>
        </authorList>
    </citation>
    <scope>NUCLEOTIDE SEQUENCE</scope>
    <source>
        <strain evidence="4">HY1793</strain>
    </source>
</reference>
<gene>
    <name evidence="4" type="ORF">NF556_18955</name>
</gene>
<sequence length="271" mass="28567">MSRDVLTRASREPDRTVTFGPTTTDLYDVWLGPAAEVTVVLVHGGFWRAQWDRAHLRPLATALADAGLTVALPEYRRTGMPGGTWPGPGSDLAAALTAIRADDTLPEPTVLVGHSAGGHLAVWLLHRPEGAGLLGAVSLAGCLDLRMIGRLGLDDGAADDLMGGTDWHDAPFLGADPMDLGPTPSTVALVHGDADDRVPLAVSESWMTQCGTPGRDTLTVLEDTDHFDLIDPESSAWPVLLEHLGALSTSHPRAATRGSARHETSSPESTS</sequence>
<feature type="domain" description="Alpha/beta hydrolase fold-3" evidence="3">
    <location>
        <begin position="39"/>
        <end position="130"/>
    </location>
</feature>
<feature type="region of interest" description="Disordered" evidence="2">
    <location>
        <begin position="250"/>
        <end position="271"/>
    </location>
</feature>
<protein>
    <submittedName>
        <fullName evidence="4">Alpha/beta hydrolase</fullName>
    </submittedName>
</protein>
<evidence type="ECO:0000313" key="5">
    <source>
        <dbReference type="Proteomes" id="UP001056455"/>
    </source>
</evidence>
<evidence type="ECO:0000259" key="3">
    <source>
        <dbReference type="Pfam" id="PF07859"/>
    </source>
</evidence>
<dbReference type="SUPFAM" id="SSF53474">
    <property type="entry name" value="alpha/beta-Hydrolases"/>
    <property type="match status" value="1"/>
</dbReference>
<accession>A0ABY4YSA8</accession>
<keyword evidence="5" id="KW-1185">Reference proteome</keyword>
<dbReference type="RefSeq" id="WP_252592748.1">
    <property type="nucleotide sequence ID" value="NZ_CP099489.1"/>
</dbReference>
<dbReference type="InterPro" id="IPR029058">
    <property type="entry name" value="AB_hydrolase_fold"/>
</dbReference>
<dbReference type="PANTHER" id="PTHR48081">
    <property type="entry name" value="AB HYDROLASE SUPERFAMILY PROTEIN C4A8.06C"/>
    <property type="match status" value="1"/>
</dbReference>